<name>A0A1N6ZAV0_9GAMM</name>
<evidence type="ECO:0000313" key="4">
    <source>
        <dbReference type="Proteomes" id="UP000240506"/>
    </source>
</evidence>
<dbReference type="AlphaFoldDB" id="A0A1N6ZAV0"/>
<dbReference type="STRING" id="365591.SAMN05421840_112112"/>
<organism evidence="3 5">
    <name type="scientific">Shewanella morhuae</name>
    <dbReference type="NCBI Taxonomy" id="365591"/>
    <lineage>
        <taxon>Bacteria</taxon>
        <taxon>Pseudomonadati</taxon>
        <taxon>Pseudomonadota</taxon>
        <taxon>Gammaproteobacteria</taxon>
        <taxon>Alteromonadales</taxon>
        <taxon>Shewanellaceae</taxon>
        <taxon>Shewanella</taxon>
    </lineage>
</organism>
<dbReference type="PROSITE" id="PS51257">
    <property type="entry name" value="PROKAR_LIPOPROTEIN"/>
    <property type="match status" value="1"/>
</dbReference>
<dbReference type="Gene3D" id="3.10.350.10">
    <property type="entry name" value="LysM domain"/>
    <property type="match status" value="3"/>
</dbReference>
<dbReference type="CDD" id="cd00118">
    <property type="entry name" value="LysM"/>
    <property type="match status" value="3"/>
</dbReference>
<reference evidence="2" key="1">
    <citation type="submission" date="2018-03" db="EMBL/GenBank/DDBJ databases">
        <authorList>
            <person name="Dailey F.E."/>
        </authorList>
    </citation>
    <scope>NUCLEOTIDE SEQUENCE</scope>
    <source>
        <strain evidence="2">CW7</strain>
    </source>
</reference>
<dbReference type="Pfam" id="PF01476">
    <property type="entry name" value="LysM"/>
    <property type="match status" value="3"/>
</dbReference>
<dbReference type="FunFam" id="1.10.530.10:FF:000004">
    <property type="entry name" value="Membrane-bound lytic murein transglycosylase D"/>
    <property type="match status" value="1"/>
</dbReference>
<dbReference type="EMBL" id="UGYV01000001">
    <property type="protein sequence ID" value="SUI72465.1"/>
    <property type="molecule type" value="Genomic_DNA"/>
</dbReference>
<dbReference type="CDD" id="cd16894">
    <property type="entry name" value="MltD-like"/>
    <property type="match status" value="1"/>
</dbReference>
<keyword evidence="3" id="KW-0456">Lyase</keyword>
<gene>
    <name evidence="3" type="primary">mltD_1</name>
    <name evidence="2" type="ORF">C9I43_07750</name>
    <name evidence="3" type="ORF">NCTC10736_01345</name>
</gene>
<dbReference type="Pfam" id="PF01464">
    <property type="entry name" value="SLT"/>
    <property type="match status" value="1"/>
</dbReference>
<sequence length="516" mass="57608">MRVSLYIVAGGFALLTGCQTLNNNDTNQTKVETVNAQTIVPEYYLATEAPSAQITDVWERIRQGMQLPVPDQKLVNQYRDWYIKNPQHLAIISERAVPYMYLIVEELEKRHLPIEIALLPIIESAFDPSASSTGSTASGLWQFTTPMASHFGLEMNWWYDGRRDVPASTTAALDMLEYLYSKTNNNWLYAIAAYNSGESRVLNAIKDNEKKGLKTDFWSLDLPRETEQYVPRLLALAEVIKHADEYGINLAPIGNNPSIEVVDIDSQIDLAMAAGFANMTTLELQKLNPGYNRWATSPVGPHTLVLPIDKSEEFKKALAETESEDRISWLRYTIKSGDSISNIAKQHHTTIAAIRAANGMKSNTIVTGKHLIIPVDAQDKQLYALSTQQQLPKKLHTATTSNQIAYQVKSGDTLSEIAEAHKVTVKQLSAWNKLAQKNKLKDGQKLVIFTPTDSQQTAQIRTVSYKVKTGDSLVRIANKFNVSVAELLEWNSLAQSQYLQPGQVIKLVVDESKLSA</sequence>
<proteinExistence type="predicted"/>
<evidence type="ECO:0000313" key="3">
    <source>
        <dbReference type="EMBL" id="SUI72465.1"/>
    </source>
</evidence>
<dbReference type="SUPFAM" id="SSF53955">
    <property type="entry name" value="Lysozyme-like"/>
    <property type="match status" value="1"/>
</dbReference>
<dbReference type="Proteomes" id="UP000255061">
    <property type="component" value="Unassembled WGS sequence"/>
</dbReference>
<reference evidence="2 4" key="2">
    <citation type="submission" date="2018-04" db="EMBL/GenBank/DDBJ databases">
        <title>Genomic sequence of a freshwater isolate of Shewanella morhuae.</title>
        <authorList>
            <person name="Castillo D.E."/>
            <person name="Gram L."/>
        </authorList>
    </citation>
    <scope>NUCLEOTIDE SEQUENCE [LARGE SCALE GENOMIC DNA]</scope>
    <source>
        <strain evidence="2 4">CW7</strain>
    </source>
</reference>
<dbReference type="RefSeq" id="WP_076500654.1">
    <property type="nucleotide sequence ID" value="NZ_FTNN01000012.1"/>
</dbReference>
<keyword evidence="4" id="KW-1185">Reference proteome</keyword>
<accession>A0A1N6ZAV0</accession>
<dbReference type="EMBL" id="PYSG01000002">
    <property type="protein sequence ID" value="PTA50397.1"/>
    <property type="molecule type" value="Genomic_DNA"/>
</dbReference>
<protein>
    <submittedName>
        <fullName evidence="2">LysM peptidoglycan-binding domain-containing protein</fullName>
    </submittedName>
    <submittedName>
        <fullName evidence="3">Membrane-bound lytic murein transglycosylase D</fullName>
        <ecNumber evidence="3">4.2.2.-</ecNumber>
    </submittedName>
</protein>
<dbReference type="PANTHER" id="PTHR33734">
    <property type="entry name" value="LYSM DOMAIN-CONTAINING GPI-ANCHORED PROTEIN 2"/>
    <property type="match status" value="1"/>
</dbReference>
<reference evidence="3 5" key="3">
    <citation type="submission" date="2018-06" db="EMBL/GenBank/DDBJ databases">
        <authorList>
            <consortium name="Pathogen Informatics"/>
            <person name="Doyle S."/>
        </authorList>
    </citation>
    <scope>NUCLEOTIDE SEQUENCE [LARGE SCALE GENOMIC DNA]</scope>
    <source>
        <strain evidence="3 5">NCTC10736</strain>
    </source>
</reference>
<evidence type="ECO:0000313" key="2">
    <source>
        <dbReference type="EMBL" id="PTA50397.1"/>
    </source>
</evidence>
<dbReference type="Gene3D" id="1.10.530.10">
    <property type="match status" value="1"/>
</dbReference>
<dbReference type="PROSITE" id="PS51782">
    <property type="entry name" value="LYSM"/>
    <property type="match status" value="3"/>
</dbReference>
<dbReference type="InterPro" id="IPR036779">
    <property type="entry name" value="LysM_dom_sf"/>
</dbReference>
<feature type="domain" description="LysM" evidence="1">
    <location>
        <begin position="330"/>
        <end position="373"/>
    </location>
</feature>
<dbReference type="EC" id="4.2.2.-" evidence="3"/>
<dbReference type="OrthoDB" id="9815002at2"/>
<feature type="domain" description="LysM" evidence="1">
    <location>
        <begin position="463"/>
        <end position="507"/>
    </location>
</feature>
<dbReference type="GO" id="GO:0008932">
    <property type="term" value="F:lytic endotransglycosylase activity"/>
    <property type="evidence" value="ECO:0007669"/>
    <property type="project" value="TreeGrafter"/>
</dbReference>
<dbReference type="SMART" id="SM00257">
    <property type="entry name" value="LysM"/>
    <property type="match status" value="3"/>
</dbReference>
<evidence type="ECO:0000259" key="1">
    <source>
        <dbReference type="PROSITE" id="PS51782"/>
    </source>
</evidence>
<dbReference type="Proteomes" id="UP000240506">
    <property type="component" value="Unassembled WGS sequence"/>
</dbReference>
<dbReference type="SUPFAM" id="SSF54106">
    <property type="entry name" value="LysM domain"/>
    <property type="match status" value="3"/>
</dbReference>
<dbReference type="InterPro" id="IPR008258">
    <property type="entry name" value="Transglycosylase_SLT_dom_1"/>
</dbReference>
<accession>A0A380A185</accession>
<dbReference type="InterPro" id="IPR023346">
    <property type="entry name" value="Lysozyme-like_dom_sf"/>
</dbReference>
<dbReference type="PANTHER" id="PTHR33734:SF22">
    <property type="entry name" value="MEMBRANE-BOUND LYTIC MUREIN TRANSGLYCOSYLASE D"/>
    <property type="match status" value="1"/>
</dbReference>
<evidence type="ECO:0000313" key="5">
    <source>
        <dbReference type="Proteomes" id="UP000255061"/>
    </source>
</evidence>
<dbReference type="InterPro" id="IPR018392">
    <property type="entry name" value="LysM"/>
</dbReference>
<feature type="domain" description="LysM" evidence="1">
    <location>
        <begin position="404"/>
        <end position="448"/>
    </location>
</feature>